<reference evidence="1" key="1">
    <citation type="submission" date="2021-10" db="EMBL/GenBank/DDBJ databases">
        <authorList>
            <person name="Mesa V."/>
        </authorList>
    </citation>
    <scope>NUCLEOTIDE SEQUENCE</scope>
    <source>
        <strain evidence="1">CC3_PB</strain>
    </source>
</reference>
<evidence type="ECO:0000313" key="3">
    <source>
        <dbReference type="Proteomes" id="UP000789738"/>
    </source>
</evidence>
<dbReference type="Proteomes" id="UP001189143">
    <property type="component" value="Unassembled WGS sequence"/>
</dbReference>
<evidence type="ECO:0000313" key="1">
    <source>
        <dbReference type="EMBL" id="CAG9701848.1"/>
    </source>
</evidence>
<organism evidence="1 3">
    <name type="scientific">Clostridium neonatale</name>
    <dbReference type="NCBI Taxonomy" id="137838"/>
    <lineage>
        <taxon>Bacteria</taxon>
        <taxon>Bacillati</taxon>
        <taxon>Bacillota</taxon>
        <taxon>Clostridia</taxon>
        <taxon>Eubacteriales</taxon>
        <taxon>Clostridiaceae</taxon>
        <taxon>Clostridium</taxon>
    </lineage>
</organism>
<evidence type="ECO:0000313" key="2">
    <source>
        <dbReference type="EMBL" id="CAI3552235.1"/>
    </source>
</evidence>
<dbReference type="EMBL" id="CAMTCP010000099">
    <property type="protein sequence ID" value="CAI3552235.1"/>
    <property type="molecule type" value="Genomic_DNA"/>
</dbReference>
<dbReference type="AlphaFoldDB" id="A0AA86JM87"/>
<name>A0AA86JM87_9CLOT</name>
<proteinExistence type="predicted"/>
<reference evidence="2" key="2">
    <citation type="submission" date="2022-10" db="EMBL/GenBank/DDBJ databases">
        <authorList>
            <person name="Aires J."/>
            <person name="Mesa V."/>
        </authorList>
    </citation>
    <scope>NUCLEOTIDE SEQUENCE</scope>
    <source>
        <strain evidence="2">Clostridium neonatale JD116</strain>
    </source>
</reference>
<sequence>MERVTTLKKEKGTRSFTKLKININDDSDKIIDKMVKFIAKDLTEEKDLSYFNNYLKFNNFYISYIDELSKENSNKIRNTFYKKDTKNYYQAYYISMEDSNLNYLDVITNTVDISPRARRSSWGIDINSTYAARKVCDIKYFYGMLKLLDLTYEYCHSEKEILSENFSEYSAYGNTYTLEDINTLIRLDKIQGARGTFFITRKIRELIIDVILIRQASDYNIELMEKYSRDIHSEVARAFETKKSVTRF</sequence>
<gene>
    <name evidence="2" type="ORF">CNEO2_180079</name>
    <name evidence="1" type="ORF">CNEO_10319</name>
</gene>
<protein>
    <submittedName>
        <fullName evidence="1">Uncharacterized protein</fullName>
    </submittedName>
</protein>
<comment type="caution">
    <text evidence="1">The sequence shown here is derived from an EMBL/GenBank/DDBJ whole genome shotgun (WGS) entry which is preliminary data.</text>
</comment>
<dbReference type="RefSeq" id="WP_210886106.1">
    <property type="nucleotide sequence ID" value="NZ_CAKJVE010000001.1"/>
</dbReference>
<dbReference type="EMBL" id="CAKJVE010000001">
    <property type="protein sequence ID" value="CAG9701848.1"/>
    <property type="molecule type" value="Genomic_DNA"/>
</dbReference>
<dbReference type="Proteomes" id="UP000789738">
    <property type="component" value="Unassembled WGS sequence"/>
</dbReference>
<accession>A0AA86JM87</accession>